<comment type="caution">
    <text evidence="2">The sequence shown here is derived from an EMBL/GenBank/DDBJ whole genome shotgun (WGS) entry which is preliminary data.</text>
</comment>
<sequence length="107" mass="11951">MERESEGRERAERATDGIVVYWRPGCPYCMHLRLRLRLAGLRREEVNIWRDPAAAAYVRLVAEGNETVPTVTVAGRAMVNPTMRQVTDAVRTHAPHLLADSGPRDGG</sequence>
<dbReference type="PANTHER" id="PTHR34386:SF1">
    <property type="entry name" value="GLUTAREDOXIN-LIKE PROTEIN NRDH"/>
    <property type="match status" value="1"/>
</dbReference>
<dbReference type="Gene3D" id="3.40.30.10">
    <property type="entry name" value="Glutaredoxin"/>
    <property type="match status" value="1"/>
</dbReference>
<feature type="domain" description="Glutaredoxin" evidence="1">
    <location>
        <begin position="18"/>
        <end position="76"/>
    </location>
</feature>
<evidence type="ECO:0000313" key="3">
    <source>
        <dbReference type="Proteomes" id="UP000190539"/>
    </source>
</evidence>
<evidence type="ECO:0000259" key="1">
    <source>
        <dbReference type="Pfam" id="PF00462"/>
    </source>
</evidence>
<dbReference type="GO" id="GO:0045454">
    <property type="term" value="P:cell redox homeostasis"/>
    <property type="evidence" value="ECO:0007669"/>
    <property type="project" value="TreeGrafter"/>
</dbReference>
<keyword evidence="3" id="KW-1185">Reference proteome</keyword>
<dbReference type="EMBL" id="MVFC01000001">
    <property type="protein sequence ID" value="OON83012.1"/>
    <property type="molecule type" value="Genomic_DNA"/>
</dbReference>
<reference evidence="2 3" key="1">
    <citation type="submission" date="2017-02" db="EMBL/GenBank/DDBJ databases">
        <title>Draft Genome Sequence of Streptomyces tsukubaensis F601, a Producer of the immunosuppressant tacrolimus FK506.</title>
        <authorList>
            <person name="Zong G."/>
            <person name="Zhong C."/>
            <person name="Fu J."/>
            <person name="Qin R."/>
            <person name="Cao G."/>
        </authorList>
    </citation>
    <scope>NUCLEOTIDE SEQUENCE [LARGE SCALE GENOMIC DNA]</scope>
    <source>
        <strain evidence="2 3">F601</strain>
    </source>
</reference>
<organism evidence="2 3">
    <name type="scientific">Streptomyces tsukubensis</name>
    <dbReference type="NCBI Taxonomy" id="83656"/>
    <lineage>
        <taxon>Bacteria</taxon>
        <taxon>Bacillati</taxon>
        <taxon>Actinomycetota</taxon>
        <taxon>Actinomycetes</taxon>
        <taxon>Kitasatosporales</taxon>
        <taxon>Streptomycetaceae</taxon>
        <taxon>Streptomyces</taxon>
    </lineage>
</organism>
<dbReference type="Proteomes" id="UP000190539">
    <property type="component" value="Unassembled WGS sequence"/>
</dbReference>
<protein>
    <submittedName>
        <fullName evidence="2">NrdH-redoxin</fullName>
    </submittedName>
</protein>
<accession>A0A1V4AGJ7</accession>
<dbReference type="InterPro" id="IPR002109">
    <property type="entry name" value="Glutaredoxin"/>
</dbReference>
<gene>
    <name evidence="2" type="ORF">B1H18_01220</name>
</gene>
<dbReference type="PANTHER" id="PTHR34386">
    <property type="entry name" value="GLUTAREDOXIN"/>
    <property type="match status" value="1"/>
</dbReference>
<dbReference type="InterPro" id="IPR051548">
    <property type="entry name" value="Grx-like_ET"/>
</dbReference>
<dbReference type="GO" id="GO:0009055">
    <property type="term" value="F:electron transfer activity"/>
    <property type="evidence" value="ECO:0007669"/>
    <property type="project" value="TreeGrafter"/>
</dbReference>
<name>A0A1V4AGJ7_9ACTN</name>
<dbReference type="Pfam" id="PF00462">
    <property type="entry name" value="Glutaredoxin"/>
    <property type="match status" value="1"/>
</dbReference>
<dbReference type="SUPFAM" id="SSF52833">
    <property type="entry name" value="Thioredoxin-like"/>
    <property type="match status" value="1"/>
</dbReference>
<proteinExistence type="predicted"/>
<dbReference type="OrthoDB" id="8991911at2"/>
<dbReference type="AlphaFoldDB" id="A0A1V4AGJ7"/>
<dbReference type="PROSITE" id="PS51354">
    <property type="entry name" value="GLUTAREDOXIN_2"/>
    <property type="match status" value="1"/>
</dbReference>
<dbReference type="InterPro" id="IPR036249">
    <property type="entry name" value="Thioredoxin-like_sf"/>
</dbReference>
<dbReference type="STRING" id="83656.B1H18_01220"/>
<evidence type="ECO:0000313" key="2">
    <source>
        <dbReference type="EMBL" id="OON83012.1"/>
    </source>
</evidence>